<feature type="region of interest" description="Disordered" evidence="1">
    <location>
        <begin position="1"/>
        <end position="29"/>
    </location>
</feature>
<feature type="domain" description="DUF2423" evidence="2">
    <location>
        <begin position="1"/>
        <end position="42"/>
    </location>
</feature>
<feature type="compositionally biased region" description="Basic residues" evidence="1">
    <location>
        <begin position="8"/>
        <end position="17"/>
    </location>
</feature>
<evidence type="ECO:0000259" key="2">
    <source>
        <dbReference type="Pfam" id="PF10338"/>
    </source>
</evidence>
<dbReference type="EMBL" id="ML121538">
    <property type="protein sequence ID" value="RPB25380.1"/>
    <property type="molecule type" value="Genomic_DNA"/>
</dbReference>
<dbReference type="Pfam" id="PF10338">
    <property type="entry name" value="YBL028C_N"/>
    <property type="match status" value="1"/>
</dbReference>
<name>A0A3N4LRD2_9PEZI</name>
<dbReference type="PANTHER" id="PTHR28219">
    <property type="entry name" value="UPF0642 PROTEIN YBL028C"/>
    <property type="match status" value="1"/>
</dbReference>
<gene>
    <name evidence="3" type="ORF">L211DRAFT_848224</name>
</gene>
<organism evidence="3 4">
    <name type="scientific">Terfezia boudieri ATCC MYA-4762</name>
    <dbReference type="NCBI Taxonomy" id="1051890"/>
    <lineage>
        <taxon>Eukaryota</taxon>
        <taxon>Fungi</taxon>
        <taxon>Dikarya</taxon>
        <taxon>Ascomycota</taxon>
        <taxon>Pezizomycotina</taxon>
        <taxon>Pezizomycetes</taxon>
        <taxon>Pezizales</taxon>
        <taxon>Pezizaceae</taxon>
        <taxon>Terfezia</taxon>
    </lineage>
</organism>
<keyword evidence="4" id="KW-1185">Reference proteome</keyword>
<dbReference type="PANTHER" id="PTHR28219:SF1">
    <property type="entry name" value="UPF0642 PROTEIN YBL028C"/>
    <property type="match status" value="1"/>
</dbReference>
<dbReference type="OrthoDB" id="4087970at2759"/>
<accession>A0A3N4LRD2</accession>
<evidence type="ECO:0000313" key="3">
    <source>
        <dbReference type="EMBL" id="RPB25380.1"/>
    </source>
</evidence>
<dbReference type="GO" id="GO:0030687">
    <property type="term" value="C:preribosome, large subunit precursor"/>
    <property type="evidence" value="ECO:0007669"/>
    <property type="project" value="TreeGrafter"/>
</dbReference>
<reference evidence="3 4" key="1">
    <citation type="journal article" date="2018" name="Nat. Ecol. Evol.">
        <title>Pezizomycetes genomes reveal the molecular basis of ectomycorrhizal truffle lifestyle.</title>
        <authorList>
            <person name="Murat C."/>
            <person name="Payen T."/>
            <person name="Noel B."/>
            <person name="Kuo A."/>
            <person name="Morin E."/>
            <person name="Chen J."/>
            <person name="Kohler A."/>
            <person name="Krizsan K."/>
            <person name="Balestrini R."/>
            <person name="Da Silva C."/>
            <person name="Montanini B."/>
            <person name="Hainaut M."/>
            <person name="Levati E."/>
            <person name="Barry K.W."/>
            <person name="Belfiori B."/>
            <person name="Cichocki N."/>
            <person name="Clum A."/>
            <person name="Dockter R.B."/>
            <person name="Fauchery L."/>
            <person name="Guy J."/>
            <person name="Iotti M."/>
            <person name="Le Tacon F."/>
            <person name="Lindquist E.A."/>
            <person name="Lipzen A."/>
            <person name="Malagnac F."/>
            <person name="Mello A."/>
            <person name="Molinier V."/>
            <person name="Miyauchi S."/>
            <person name="Poulain J."/>
            <person name="Riccioni C."/>
            <person name="Rubini A."/>
            <person name="Sitrit Y."/>
            <person name="Splivallo R."/>
            <person name="Traeger S."/>
            <person name="Wang M."/>
            <person name="Zifcakova L."/>
            <person name="Wipf D."/>
            <person name="Zambonelli A."/>
            <person name="Paolocci F."/>
            <person name="Nowrousian M."/>
            <person name="Ottonello S."/>
            <person name="Baldrian P."/>
            <person name="Spatafora J.W."/>
            <person name="Henrissat B."/>
            <person name="Nagy L.G."/>
            <person name="Aury J.M."/>
            <person name="Wincker P."/>
            <person name="Grigoriev I.V."/>
            <person name="Bonfante P."/>
            <person name="Martin F.M."/>
        </authorList>
    </citation>
    <scope>NUCLEOTIDE SEQUENCE [LARGE SCALE GENOMIC DNA]</scope>
    <source>
        <strain evidence="3 4">ATCC MYA-4762</strain>
    </source>
</reference>
<sequence>MAKSARASSKKNSRSKLRATVTGPEEEARVQRLSAKLFAIASAEKPTVPTSTMDVDEGTKPSTPHAKGVEKKRGPRVKRTRQAISNKLSTTDASKPTAEENSAAEQVKGLSTSTSSQKPSEAATALSHEFKLPIPASFLEENVGPTCRSQSRPTFDEEMFYNALGLFPIANIQGFDEFKCLSLAVS</sequence>
<dbReference type="InParanoid" id="A0A3N4LRD2"/>
<evidence type="ECO:0000256" key="1">
    <source>
        <dbReference type="SAM" id="MobiDB-lite"/>
    </source>
</evidence>
<dbReference type="InterPro" id="IPR019434">
    <property type="entry name" value="DUF2423"/>
</dbReference>
<feature type="region of interest" description="Disordered" evidence="1">
    <location>
        <begin position="43"/>
        <end position="124"/>
    </location>
</feature>
<evidence type="ECO:0000313" key="4">
    <source>
        <dbReference type="Proteomes" id="UP000267821"/>
    </source>
</evidence>
<proteinExistence type="predicted"/>
<dbReference type="Proteomes" id="UP000267821">
    <property type="component" value="Unassembled WGS sequence"/>
</dbReference>
<protein>
    <recommendedName>
        <fullName evidence="2">DUF2423 domain-containing protein</fullName>
    </recommendedName>
</protein>
<dbReference type="AlphaFoldDB" id="A0A3N4LRD2"/>
<feature type="compositionally biased region" description="Polar residues" evidence="1">
    <location>
        <begin position="82"/>
        <end position="119"/>
    </location>
</feature>